<keyword evidence="3" id="KW-1185">Reference proteome</keyword>
<feature type="chain" id="PRO_5003317964" evidence="1">
    <location>
        <begin position="23"/>
        <end position="238"/>
    </location>
</feature>
<dbReference type="KEGG" id="mlr:MELLADRAFT_123523"/>
<protein>
    <submittedName>
        <fullName evidence="2">Secreted protein</fullName>
    </submittedName>
</protein>
<dbReference type="RefSeq" id="XP_007412630.1">
    <property type="nucleotide sequence ID" value="XM_007412568.1"/>
</dbReference>
<dbReference type="AlphaFoldDB" id="F4RU04"/>
<evidence type="ECO:0000313" key="3">
    <source>
        <dbReference type="Proteomes" id="UP000001072"/>
    </source>
</evidence>
<dbReference type="HOGENOM" id="CLU_1166052_0_0_1"/>
<reference evidence="3" key="1">
    <citation type="journal article" date="2011" name="Proc. Natl. Acad. Sci. U.S.A.">
        <title>Obligate biotrophy features unraveled by the genomic analysis of rust fungi.</title>
        <authorList>
            <person name="Duplessis S."/>
            <person name="Cuomo C.A."/>
            <person name="Lin Y.-C."/>
            <person name="Aerts A."/>
            <person name="Tisserant E."/>
            <person name="Veneault-Fourrey C."/>
            <person name="Joly D.L."/>
            <person name="Hacquard S."/>
            <person name="Amselem J."/>
            <person name="Cantarel B.L."/>
            <person name="Chiu R."/>
            <person name="Coutinho P.M."/>
            <person name="Feau N."/>
            <person name="Field M."/>
            <person name="Frey P."/>
            <person name="Gelhaye E."/>
            <person name="Goldberg J."/>
            <person name="Grabherr M.G."/>
            <person name="Kodira C.D."/>
            <person name="Kohler A."/>
            <person name="Kuees U."/>
            <person name="Lindquist E.A."/>
            <person name="Lucas S.M."/>
            <person name="Mago R."/>
            <person name="Mauceli E."/>
            <person name="Morin E."/>
            <person name="Murat C."/>
            <person name="Pangilinan J.L."/>
            <person name="Park R."/>
            <person name="Pearson M."/>
            <person name="Quesneville H."/>
            <person name="Rouhier N."/>
            <person name="Sakthikumar S."/>
            <person name="Salamov A.A."/>
            <person name="Schmutz J."/>
            <person name="Selles B."/>
            <person name="Shapiro H."/>
            <person name="Tanguay P."/>
            <person name="Tuskan G.A."/>
            <person name="Henrissat B."/>
            <person name="Van de Peer Y."/>
            <person name="Rouze P."/>
            <person name="Ellis J.G."/>
            <person name="Dodds P.N."/>
            <person name="Schein J.E."/>
            <person name="Zhong S."/>
            <person name="Hamelin R.C."/>
            <person name="Grigoriev I.V."/>
            <person name="Szabo L.J."/>
            <person name="Martin F."/>
        </authorList>
    </citation>
    <scope>NUCLEOTIDE SEQUENCE [LARGE SCALE GENOMIC DNA]</scope>
    <source>
        <strain evidence="3">98AG31 / pathotype 3-4-7</strain>
    </source>
</reference>
<feature type="signal peptide" evidence="1">
    <location>
        <begin position="1"/>
        <end position="22"/>
    </location>
</feature>
<evidence type="ECO:0000256" key="1">
    <source>
        <dbReference type="SAM" id="SignalP"/>
    </source>
</evidence>
<sequence length="238" mass="25902">MLLLNSIFLAVFFAFGADHVLAGKSFANAYVHGEPGIKSCSLSILAGPAAHHTVAAVTPQAESIVSRFQHGLLTITTVKKQQHLMKRDDSLSAANLTVDLTPADPSRWMCYTGGFQEPDGEDCKVVIHAQLYNSTGSLAAFPSTVVYVSYRTCAVVLQNLDQRAPQIQYNWAMLGKAAQSLFNACLTGKAWNIGGAMFFEKYLNRDFNGLYITLQRFDDSELPPPEPATNANPKPVGM</sequence>
<dbReference type="EMBL" id="GL883120">
    <property type="protein sequence ID" value="EGG04169.1"/>
    <property type="molecule type" value="Genomic_DNA"/>
</dbReference>
<name>F4RU04_MELLP</name>
<evidence type="ECO:0000313" key="2">
    <source>
        <dbReference type="EMBL" id="EGG04169.1"/>
    </source>
</evidence>
<dbReference type="InParanoid" id="F4RU04"/>
<keyword evidence="1" id="KW-0732">Signal</keyword>
<dbReference type="VEuPathDB" id="FungiDB:MELLADRAFT_123523"/>
<dbReference type="STRING" id="747676.F4RU04"/>
<gene>
    <name evidence="2" type="ORF">MELLADRAFT_123523</name>
</gene>
<organism evidence="3">
    <name type="scientific">Melampsora larici-populina (strain 98AG31 / pathotype 3-4-7)</name>
    <name type="common">Poplar leaf rust fungus</name>
    <dbReference type="NCBI Taxonomy" id="747676"/>
    <lineage>
        <taxon>Eukaryota</taxon>
        <taxon>Fungi</taxon>
        <taxon>Dikarya</taxon>
        <taxon>Basidiomycota</taxon>
        <taxon>Pucciniomycotina</taxon>
        <taxon>Pucciniomycetes</taxon>
        <taxon>Pucciniales</taxon>
        <taxon>Melampsoraceae</taxon>
        <taxon>Melampsora</taxon>
    </lineage>
</organism>
<proteinExistence type="predicted"/>
<accession>F4RU04</accession>
<dbReference type="GeneID" id="18926376"/>
<dbReference type="OrthoDB" id="2497047at2759"/>
<dbReference type="Proteomes" id="UP000001072">
    <property type="component" value="Unassembled WGS sequence"/>
</dbReference>